<proteinExistence type="predicted"/>
<evidence type="ECO:0000259" key="2">
    <source>
        <dbReference type="Pfam" id="PF21962"/>
    </source>
</evidence>
<dbReference type="Pfam" id="PF21962">
    <property type="entry name" value="DUF6924"/>
    <property type="match status" value="1"/>
</dbReference>
<protein>
    <recommendedName>
        <fullName evidence="2">DUF6924 domain-containing protein</fullName>
    </recommendedName>
</protein>
<accession>A0A839QD96</accession>
<sequence>MKMLPKSGQSLLVRTDFSDQAAWQLLAVEAEAENEDGCMAHLDMIDDPAFIDAAAPRLRAAVPTNEYGASVLFAADLRTLTEEGSPVIVIALGEDPTAFRCAVSELWAVGKTSTSQTWTGKLSPRTPGPPGSSVGSSKRDFSGTRTSCLG</sequence>
<feature type="domain" description="DUF6924" evidence="2">
    <location>
        <begin position="10"/>
        <end position="109"/>
    </location>
</feature>
<evidence type="ECO:0000313" key="3">
    <source>
        <dbReference type="EMBL" id="MBB2994138.1"/>
    </source>
</evidence>
<dbReference type="Proteomes" id="UP000523000">
    <property type="component" value="Unassembled WGS sequence"/>
</dbReference>
<keyword evidence="4" id="KW-1185">Reference proteome</keyword>
<dbReference type="RefSeq" id="WP_183509514.1">
    <property type="nucleotide sequence ID" value="NZ_BAABGK010000112.1"/>
</dbReference>
<organism evidence="3 4">
    <name type="scientific">Paeniglutamicibacter cryotolerans</name>
    <dbReference type="NCBI Taxonomy" id="670079"/>
    <lineage>
        <taxon>Bacteria</taxon>
        <taxon>Bacillati</taxon>
        <taxon>Actinomycetota</taxon>
        <taxon>Actinomycetes</taxon>
        <taxon>Micrococcales</taxon>
        <taxon>Micrococcaceae</taxon>
        <taxon>Paeniglutamicibacter</taxon>
    </lineage>
</organism>
<name>A0A839QD96_9MICC</name>
<dbReference type="InterPro" id="IPR053832">
    <property type="entry name" value="DUF6924"/>
</dbReference>
<gene>
    <name evidence="3" type="ORF">E9229_000329</name>
</gene>
<dbReference type="AlphaFoldDB" id="A0A839QD96"/>
<evidence type="ECO:0000256" key="1">
    <source>
        <dbReference type="SAM" id="MobiDB-lite"/>
    </source>
</evidence>
<evidence type="ECO:0000313" key="4">
    <source>
        <dbReference type="Proteomes" id="UP000523000"/>
    </source>
</evidence>
<reference evidence="3 4" key="1">
    <citation type="submission" date="2020-08" db="EMBL/GenBank/DDBJ databases">
        <title>Sequencing the genomes of 1000 actinobacteria strains.</title>
        <authorList>
            <person name="Klenk H.-P."/>
        </authorList>
    </citation>
    <scope>NUCLEOTIDE SEQUENCE [LARGE SCALE GENOMIC DNA]</scope>
    <source>
        <strain evidence="3 4">DSM 22826</strain>
    </source>
</reference>
<dbReference type="EMBL" id="JACHVS010000001">
    <property type="protein sequence ID" value="MBB2994138.1"/>
    <property type="molecule type" value="Genomic_DNA"/>
</dbReference>
<comment type="caution">
    <text evidence="3">The sequence shown here is derived from an EMBL/GenBank/DDBJ whole genome shotgun (WGS) entry which is preliminary data.</text>
</comment>
<feature type="region of interest" description="Disordered" evidence="1">
    <location>
        <begin position="116"/>
        <end position="150"/>
    </location>
</feature>